<gene>
    <name evidence="3" type="ORF">FOZ62_031078</name>
</gene>
<evidence type="ECO:0000256" key="1">
    <source>
        <dbReference type="SAM" id="Coils"/>
    </source>
</evidence>
<comment type="caution">
    <text evidence="3">The sequence shown here is derived from an EMBL/GenBank/DDBJ whole genome shotgun (WGS) entry which is preliminary data.</text>
</comment>
<proteinExistence type="predicted"/>
<feature type="region of interest" description="Disordered" evidence="2">
    <location>
        <begin position="1"/>
        <end position="38"/>
    </location>
</feature>
<accession>A0A7J6QL53</accession>
<evidence type="ECO:0000313" key="3">
    <source>
        <dbReference type="EMBL" id="KAF4709013.1"/>
    </source>
</evidence>
<feature type="coiled-coil region" evidence="1">
    <location>
        <begin position="38"/>
        <end position="83"/>
    </location>
</feature>
<evidence type="ECO:0000313" key="4">
    <source>
        <dbReference type="Proteomes" id="UP000574390"/>
    </source>
</evidence>
<dbReference type="EMBL" id="JABANM010028851">
    <property type="protein sequence ID" value="KAF4709013.1"/>
    <property type="molecule type" value="Genomic_DNA"/>
</dbReference>
<reference evidence="3 4" key="1">
    <citation type="submission" date="2020-04" db="EMBL/GenBank/DDBJ databases">
        <title>Perkinsus olseni comparative genomics.</title>
        <authorList>
            <person name="Bogema D.R."/>
        </authorList>
    </citation>
    <scope>NUCLEOTIDE SEQUENCE [LARGE SCALE GENOMIC DNA]</scope>
    <source>
        <strain evidence="3">ATCC PRA-205</strain>
    </source>
</reference>
<name>A0A7J6QL53_PEROL</name>
<keyword evidence="1" id="KW-0175">Coiled coil</keyword>
<dbReference type="AlphaFoldDB" id="A0A7J6QL53"/>
<dbReference type="Proteomes" id="UP000574390">
    <property type="component" value="Unassembled WGS sequence"/>
</dbReference>
<evidence type="ECO:0000256" key="2">
    <source>
        <dbReference type="SAM" id="MobiDB-lite"/>
    </source>
</evidence>
<protein>
    <submittedName>
        <fullName evidence="3">Uncharacterized protein</fullName>
    </submittedName>
</protein>
<organism evidence="3 4">
    <name type="scientific">Perkinsus olseni</name>
    <name type="common">Perkinsus atlanticus</name>
    <dbReference type="NCBI Taxonomy" id="32597"/>
    <lineage>
        <taxon>Eukaryota</taxon>
        <taxon>Sar</taxon>
        <taxon>Alveolata</taxon>
        <taxon>Perkinsozoa</taxon>
        <taxon>Perkinsea</taxon>
        <taxon>Perkinsida</taxon>
        <taxon>Perkinsidae</taxon>
        <taxon>Perkinsus</taxon>
    </lineage>
</organism>
<sequence>MRVIFHNTADAAPVDDSQDAPAEDDDPEGELRTRDEDLDELRASLSSVKEDVTAMTARISGELEDARRTIGSHERQLACAQDLYKFSSEQSKLIADYWQGQAAMKDQNIAFFNQKLADVRGPH</sequence>
<feature type="compositionally biased region" description="Acidic residues" evidence="2">
    <location>
        <begin position="16"/>
        <end position="28"/>
    </location>
</feature>